<reference evidence="1 2" key="1">
    <citation type="submission" date="2018-04" db="EMBL/GenBank/DDBJ databases">
        <title>Adhaeribacter sp. HMF7616 genome sequencing and assembly.</title>
        <authorList>
            <person name="Kang H."/>
            <person name="Kang J."/>
            <person name="Cha I."/>
            <person name="Kim H."/>
            <person name="Joh K."/>
        </authorList>
    </citation>
    <scope>NUCLEOTIDE SEQUENCE [LARGE SCALE GENOMIC DNA]</scope>
    <source>
        <strain evidence="1 2">HMF7616</strain>
    </source>
</reference>
<evidence type="ECO:0008006" key="3">
    <source>
        <dbReference type="Google" id="ProtNLM"/>
    </source>
</evidence>
<keyword evidence="2" id="KW-1185">Reference proteome</keyword>
<evidence type="ECO:0000313" key="2">
    <source>
        <dbReference type="Proteomes" id="UP000253919"/>
    </source>
</evidence>
<dbReference type="EMBL" id="QASA01000001">
    <property type="protein sequence ID" value="RDC65031.1"/>
    <property type="molecule type" value="Genomic_DNA"/>
</dbReference>
<dbReference type="Proteomes" id="UP000253919">
    <property type="component" value="Unassembled WGS sequence"/>
</dbReference>
<dbReference type="RefSeq" id="WP_115374102.1">
    <property type="nucleotide sequence ID" value="NZ_QASA01000001.1"/>
</dbReference>
<comment type="caution">
    <text evidence="1">The sequence shown here is derived from an EMBL/GenBank/DDBJ whole genome shotgun (WGS) entry which is preliminary data.</text>
</comment>
<dbReference type="AlphaFoldDB" id="A0A369QJE7"/>
<name>A0A369QJE7_9BACT</name>
<organism evidence="1 2">
    <name type="scientific">Adhaeribacter pallidiroseus</name>
    <dbReference type="NCBI Taxonomy" id="2072847"/>
    <lineage>
        <taxon>Bacteria</taxon>
        <taxon>Pseudomonadati</taxon>
        <taxon>Bacteroidota</taxon>
        <taxon>Cytophagia</taxon>
        <taxon>Cytophagales</taxon>
        <taxon>Hymenobacteraceae</taxon>
        <taxon>Adhaeribacter</taxon>
    </lineage>
</organism>
<accession>A0A369QJE7</accession>
<dbReference type="OrthoDB" id="6713393at2"/>
<evidence type="ECO:0000313" key="1">
    <source>
        <dbReference type="EMBL" id="RDC65031.1"/>
    </source>
</evidence>
<gene>
    <name evidence="1" type="ORF">AHMF7616_03654</name>
</gene>
<proteinExistence type="predicted"/>
<sequence>MPRINPLTPDILIEVLKRSGLNTVLIEGIDDLQIYRNIEKELDIIDLDFLSCGGRTKLLEIYKRKNEISSKLLFICDSDLWLFFGRPDFADEDLITTEGYSIENELYQDGEHILIKLLTDDEKLKLALIIKNVCLWYSREVEKAINEQSYDCSFSNVSLLNTAIIPKKSIEFSAEFLNKINFQEPDEAIFQDILTNYQVKLRGKFLFQAYIKIFQERGKEGIKYSVDQLFDLIYRMVISENSEDSILIKRRNIIQSYFNS</sequence>
<protein>
    <recommendedName>
        <fullName evidence="3">DUF4435 domain-containing protein</fullName>
    </recommendedName>
</protein>